<dbReference type="InterPro" id="IPR023054">
    <property type="entry name" value="Sporulation_regulator_WhiA_C"/>
</dbReference>
<gene>
    <name evidence="4 8" type="primary">whiA</name>
    <name evidence="8" type="ORF">BR63_11440</name>
</gene>
<evidence type="ECO:0000259" key="5">
    <source>
        <dbReference type="Pfam" id="PF02650"/>
    </source>
</evidence>
<comment type="function">
    <text evidence="4">Involved in cell division and chromosome segregation.</text>
</comment>
<dbReference type="AlphaFoldDB" id="A0A7G6E463"/>
<dbReference type="InterPro" id="IPR018478">
    <property type="entry name" value="Sporu_reg_WhiA_N_dom"/>
</dbReference>
<dbReference type="PANTHER" id="PTHR37307">
    <property type="entry name" value="CELL DIVISION PROTEIN WHIA-RELATED"/>
    <property type="match status" value="1"/>
</dbReference>
<reference evidence="8 9" key="1">
    <citation type="journal article" date="2019" name="Front. Microbiol.">
        <title>Thermoanaerosceptrum fracticalcis gen. nov. sp. nov., a Novel Fumarate-Fermenting Microorganism From a Deep Fractured Carbonate Aquifer of the US Great Basin.</title>
        <authorList>
            <person name="Hamilton-Brehm S.D."/>
            <person name="Stewart L.E."/>
            <person name="Zavarin M."/>
            <person name="Caldwell M."/>
            <person name="Lawson P.A."/>
            <person name="Onstott T.C."/>
            <person name="Grzymski J."/>
            <person name="Neveux I."/>
            <person name="Lollar B.S."/>
            <person name="Russell C.E."/>
            <person name="Moser D.P."/>
        </authorList>
    </citation>
    <scope>NUCLEOTIDE SEQUENCE [LARGE SCALE GENOMIC DNA]</scope>
    <source>
        <strain evidence="8 9">DRI-13</strain>
    </source>
</reference>
<evidence type="ECO:0000313" key="8">
    <source>
        <dbReference type="EMBL" id="QNB46867.1"/>
    </source>
</evidence>
<dbReference type="NCBIfam" id="TIGR00647">
    <property type="entry name" value="DNA_bind_WhiA"/>
    <property type="match status" value="1"/>
</dbReference>
<evidence type="ECO:0000259" key="6">
    <source>
        <dbReference type="Pfam" id="PF10298"/>
    </source>
</evidence>
<feature type="domain" description="WhiA LAGLIDADG-like" evidence="7">
    <location>
        <begin position="129"/>
        <end position="221"/>
    </location>
</feature>
<keyword evidence="1 4" id="KW-0132">Cell division</keyword>
<comment type="similarity">
    <text evidence="4">Belongs to the WhiA family.</text>
</comment>
<dbReference type="PANTHER" id="PTHR37307:SF1">
    <property type="entry name" value="CELL DIVISION PROTEIN WHIA-RELATED"/>
    <property type="match status" value="1"/>
</dbReference>
<dbReference type="InterPro" id="IPR039518">
    <property type="entry name" value="WhiA_LAGLIDADG_dom"/>
</dbReference>
<keyword evidence="3 4" id="KW-0131">Cell cycle</keyword>
<keyword evidence="9" id="KW-1185">Reference proteome</keyword>
<evidence type="ECO:0000256" key="3">
    <source>
        <dbReference type="ARBA" id="ARBA00023306"/>
    </source>
</evidence>
<protein>
    <recommendedName>
        <fullName evidence="4">Probable cell division protein WhiA</fullName>
    </recommendedName>
</protein>
<dbReference type="OrthoDB" id="401278at2"/>
<dbReference type="Pfam" id="PF02650">
    <property type="entry name" value="HTH_WhiA"/>
    <property type="match status" value="1"/>
</dbReference>
<dbReference type="KEGG" id="tfr:BR63_11440"/>
<dbReference type="RefSeq" id="WP_034420312.1">
    <property type="nucleotide sequence ID" value="NZ_CP045798.1"/>
</dbReference>
<dbReference type="InterPro" id="IPR003802">
    <property type="entry name" value="Sporulation_regulator_WhiA"/>
</dbReference>
<dbReference type="GO" id="GO:0043937">
    <property type="term" value="P:regulation of sporulation"/>
    <property type="evidence" value="ECO:0007669"/>
    <property type="project" value="InterPro"/>
</dbReference>
<sequence>MSFSTQTKDELAHIYTEKRCCQLAELAALVRMDGTIYISSEHKVGLQVTTENAAVARKIFRLLKKVFALEPEIRVQRKTRLKKNNIYNVRLNPHPQMNSLLQELGILGEDGSILPGIKKSLVKKQCCRRCYLRGIFLGAGSVNSPEGNYHLEIITSNLEYAEDLARLINSYEGLQAKVSSRKNWHLVYLKESEQIVSFLNIIGAHQALLNFENVRIVKGMRNQVNRLVNCETANLNKTVNASLRQIENIKLIDDMIGIDKLSPRLRQIARLRLENPDTSLKELGEMMDPPVGKSGVNHRIRKIEELAEELRGRINTIKP</sequence>
<evidence type="ECO:0000259" key="7">
    <source>
        <dbReference type="Pfam" id="PF14527"/>
    </source>
</evidence>
<evidence type="ECO:0000256" key="2">
    <source>
        <dbReference type="ARBA" id="ARBA00023125"/>
    </source>
</evidence>
<dbReference type="InterPro" id="IPR027434">
    <property type="entry name" value="Homing_endonucl"/>
</dbReference>
<dbReference type="GO" id="GO:0051301">
    <property type="term" value="P:cell division"/>
    <property type="evidence" value="ECO:0007669"/>
    <property type="project" value="UniProtKB-UniRule"/>
</dbReference>
<keyword evidence="2 4" id="KW-0238">DNA-binding</keyword>
<evidence type="ECO:0000313" key="9">
    <source>
        <dbReference type="Proteomes" id="UP000515847"/>
    </source>
</evidence>
<accession>A0A7G6E463</accession>
<proteinExistence type="inferred from homology"/>
<dbReference type="HAMAP" id="MF_01420">
    <property type="entry name" value="HTH_type_WhiA"/>
    <property type="match status" value="1"/>
</dbReference>
<dbReference type="Pfam" id="PF10298">
    <property type="entry name" value="WhiA_N"/>
    <property type="match status" value="1"/>
</dbReference>
<dbReference type="EMBL" id="CP045798">
    <property type="protein sequence ID" value="QNB46867.1"/>
    <property type="molecule type" value="Genomic_DNA"/>
</dbReference>
<dbReference type="Proteomes" id="UP000515847">
    <property type="component" value="Chromosome"/>
</dbReference>
<evidence type="ECO:0000256" key="1">
    <source>
        <dbReference type="ARBA" id="ARBA00022618"/>
    </source>
</evidence>
<evidence type="ECO:0000256" key="4">
    <source>
        <dbReference type="HAMAP-Rule" id="MF_01420"/>
    </source>
</evidence>
<dbReference type="GO" id="GO:0003677">
    <property type="term" value="F:DNA binding"/>
    <property type="evidence" value="ECO:0007669"/>
    <property type="project" value="UniProtKB-UniRule"/>
</dbReference>
<feature type="domain" description="Sporulation regulator WhiA C-terminal" evidence="5">
    <location>
        <begin position="224"/>
        <end position="307"/>
    </location>
</feature>
<dbReference type="Gene3D" id="3.10.28.10">
    <property type="entry name" value="Homing endonucleases"/>
    <property type="match status" value="1"/>
</dbReference>
<dbReference type="SUPFAM" id="SSF55608">
    <property type="entry name" value="Homing endonucleases"/>
    <property type="match status" value="1"/>
</dbReference>
<organism evidence="8 9">
    <name type="scientific">Thermanaerosceptrum fracticalcis</name>
    <dbReference type="NCBI Taxonomy" id="1712410"/>
    <lineage>
        <taxon>Bacteria</taxon>
        <taxon>Bacillati</taxon>
        <taxon>Bacillota</taxon>
        <taxon>Clostridia</taxon>
        <taxon>Eubacteriales</taxon>
        <taxon>Peptococcaceae</taxon>
        <taxon>Thermanaerosceptrum</taxon>
    </lineage>
</organism>
<name>A0A7G6E463_THEFR</name>
<feature type="domain" description="Sporulation transcription regulator WhiA N-terminal" evidence="6">
    <location>
        <begin position="19"/>
        <end position="107"/>
    </location>
</feature>
<dbReference type="Pfam" id="PF14527">
    <property type="entry name" value="LAGLIDADG_WhiA"/>
    <property type="match status" value="1"/>
</dbReference>